<name>A0A844FWX1_9BACT</name>
<dbReference type="InterPro" id="IPR055178">
    <property type="entry name" value="RsdA/BaiN/AoA(So)-like_dom"/>
</dbReference>
<dbReference type="PANTHER" id="PTHR42887:SF2">
    <property type="entry name" value="OS12G0638800 PROTEIN"/>
    <property type="match status" value="1"/>
</dbReference>
<dbReference type="Gene3D" id="3.50.50.60">
    <property type="entry name" value="FAD/NAD(P)-binding domain"/>
    <property type="match status" value="1"/>
</dbReference>
<dbReference type="Proteomes" id="UP000435649">
    <property type="component" value="Unassembled WGS sequence"/>
</dbReference>
<dbReference type="Pfam" id="PF03486">
    <property type="entry name" value="HI0933_like"/>
    <property type="match status" value="1"/>
</dbReference>
<dbReference type="EMBL" id="VUNS01000001">
    <property type="protein sequence ID" value="MST95586.1"/>
    <property type="molecule type" value="Genomic_DNA"/>
</dbReference>
<keyword evidence="3" id="KW-0274">FAD</keyword>
<dbReference type="Gene3D" id="2.40.30.10">
    <property type="entry name" value="Translation factors"/>
    <property type="match status" value="1"/>
</dbReference>
<feature type="domain" description="RsdA/BaiN/AoA(So)-like insert" evidence="5">
    <location>
        <begin position="207"/>
        <end position="363"/>
    </location>
</feature>
<dbReference type="SUPFAM" id="SSF51905">
    <property type="entry name" value="FAD/NAD(P)-binding domain"/>
    <property type="match status" value="1"/>
</dbReference>
<evidence type="ECO:0000256" key="3">
    <source>
        <dbReference type="ARBA" id="ARBA00022827"/>
    </source>
</evidence>
<protein>
    <submittedName>
        <fullName evidence="6">Aminoacetone oxidase family FAD-binding enzyme</fullName>
    </submittedName>
</protein>
<evidence type="ECO:0000256" key="1">
    <source>
        <dbReference type="ARBA" id="ARBA00001974"/>
    </source>
</evidence>
<dbReference type="InterPro" id="IPR004792">
    <property type="entry name" value="BaiN-like"/>
</dbReference>
<dbReference type="Pfam" id="PF22780">
    <property type="entry name" value="HI0933_like_1st"/>
    <property type="match status" value="1"/>
</dbReference>
<evidence type="ECO:0000313" key="6">
    <source>
        <dbReference type="EMBL" id="MST95586.1"/>
    </source>
</evidence>
<dbReference type="InterPro" id="IPR023166">
    <property type="entry name" value="BaiN-like_dom_sf"/>
</dbReference>
<organism evidence="6 7">
    <name type="scientific">Victivallis lenta</name>
    <dbReference type="NCBI Taxonomy" id="2606640"/>
    <lineage>
        <taxon>Bacteria</taxon>
        <taxon>Pseudomonadati</taxon>
        <taxon>Lentisphaerota</taxon>
        <taxon>Lentisphaeria</taxon>
        <taxon>Victivallales</taxon>
        <taxon>Victivallaceae</taxon>
        <taxon>Victivallis</taxon>
    </lineage>
</organism>
<comment type="cofactor">
    <cofactor evidence="1">
        <name>FAD</name>
        <dbReference type="ChEBI" id="CHEBI:57692"/>
    </cofactor>
</comment>
<keyword evidence="7" id="KW-1185">Reference proteome</keyword>
<comment type="caution">
    <text evidence="6">The sequence shown here is derived from an EMBL/GenBank/DDBJ whole genome shotgun (WGS) entry which is preliminary data.</text>
</comment>
<dbReference type="Gene3D" id="1.10.8.260">
    <property type="entry name" value="HI0933 insert domain-like"/>
    <property type="match status" value="1"/>
</dbReference>
<sequence>MLYPSQIKIRIFMQQTLSCDCLVAGGGPAGLSAAIAAAEAGRRVIVAEYLPSPGRKLLASGSGKCNLTNALPPEALARRFSAPFRFVRPALYSYPPGAWREFLSARGVPTVSPDGFHYFPKSMRAADVLDALLRRCRTLGVTILPGTPLRKLLIRDGKISGAESGRGRVDSPRLILACGGMGYPQLGGRGSGYELAREAGHRIVPPVPALVGLRAAEGWAARLPGIILPAATVRFEKNPAGTGELIFTHNGVSGPAVLDLSGSVARHLENAAEAVLACNWQSRPPEAYREQFALWQKQDGKKQLKTLLARMLPAAFADALCEAAELPGGGSAAHLRAAQRDRLVAALTSYPLRISGTDGWSKAMATAGGVPPEEVDAKTLSSRFCAGLFFAGEMLDVGAPCGGYNIQWAVSSGRLAGSAAARL</sequence>
<dbReference type="SUPFAM" id="SSF160996">
    <property type="entry name" value="HI0933 insert domain-like"/>
    <property type="match status" value="1"/>
</dbReference>
<dbReference type="AlphaFoldDB" id="A0A844FWX1"/>
<accession>A0A844FWX1</accession>
<dbReference type="InterPro" id="IPR057661">
    <property type="entry name" value="RsdA/BaiN/AoA(So)_Rossmann"/>
</dbReference>
<evidence type="ECO:0000256" key="2">
    <source>
        <dbReference type="ARBA" id="ARBA00022630"/>
    </source>
</evidence>
<gene>
    <name evidence="6" type="ORF">FYJ85_00795</name>
</gene>
<evidence type="ECO:0000313" key="7">
    <source>
        <dbReference type="Proteomes" id="UP000435649"/>
    </source>
</evidence>
<dbReference type="PRINTS" id="PR00411">
    <property type="entry name" value="PNDRDTASEI"/>
</dbReference>
<keyword evidence="2" id="KW-0285">Flavoprotein</keyword>
<dbReference type="PANTHER" id="PTHR42887">
    <property type="entry name" value="OS12G0638800 PROTEIN"/>
    <property type="match status" value="1"/>
</dbReference>
<reference evidence="6 7" key="1">
    <citation type="submission" date="2019-08" db="EMBL/GenBank/DDBJ databases">
        <title>In-depth cultivation of the pig gut microbiome towards novel bacterial diversity and tailored functional studies.</title>
        <authorList>
            <person name="Wylensek D."/>
            <person name="Hitch T.C.A."/>
            <person name="Clavel T."/>
        </authorList>
    </citation>
    <scope>NUCLEOTIDE SEQUENCE [LARGE SCALE GENOMIC DNA]</scope>
    <source>
        <strain evidence="6 7">BBE-744-WT-12</strain>
    </source>
</reference>
<evidence type="ECO:0000259" key="5">
    <source>
        <dbReference type="Pfam" id="PF22780"/>
    </source>
</evidence>
<evidence type="ECO:0000259" key="4">
    <source>
        <dbReference type="Pfam" id="PF03486"/>
    </source>
</evidence>
<proteinExistence type="predicted"/>
<dbReference type="NCBIfam" id="TIGR00275">
    <property type="entry name" value="aminoacetone oxidase family FAD-binding enzyme"/>
    <property type="match status" value="1"/>
</dbReference>
<dbReference type="InterPro" id="IPR036188">
    <property type="entry name" value="FAD/NAD-bd_sf"/>
</dbReference>
<feature type="domain" description="RsdA/BaiN/AoA(So)-like Rossmann fold-like" evidence="4">
    <location>
        <begin position="20"/>
        <end position="418"/>
    </location>
</feature>